<name>A0A8J5IP17_9STRA</name>
<dbReference type="Proteomes" id="UP000709295">
    <property type="component" value="Unassembled WGS sequence"/>
</dbReference>
<dbReference type="AlphaFoldDB" id="A0A8J5IP17"/>
<evidence type="ECO:0000256" key="1">
    <source>
        <dbReference type="SAM" id="MobiDB-lite"/>
    </source>
</evidence>
<feature type="non-terminal residue" evidence="2">
    <location>
        <position position="1"/>
    </location>
</feature>
<dbReference type="EMBL" id="JAENGY010000170">
    <property type="protein sequence ID" value="KAG6970848.1"/>
    <property type="molecule type" value="Genomic_DNA"/>
</dbReference>
<gene>
    <name evidence="2" type="ORF">JG688_00004681</name>
</gene>
<evidence type="ECO:0000313" key="3">
    <source>
        <dbReference type="Proteomes" id="UP000709295"/>
    </source>
</evidence>
<sequence>SSAYAIYQKRTTDSGPFEIEVLVLATKKERRTLPGTRCATASRIQEAANTIDGYLAQGPELHVWEIAKTYWSISHARQPEGTTVAPPNTAPFAQARHLDAMLAEEKVEEESNFRTTNEPDGDVDDVDHMSD</sequence>
<proteinExistence type="predicted"/>
<organism evidence="2 3">
    <name type="scientific">Phytophthora aleatoria</name>
    <dbReference type="NCBI Taxonomy" id="2496075"/>
    <lineage>
        <taxon>Eukaryota</taxon>
        <taxon>Sar</taxon>
        <taxon>Stramenopiles</taxon>
        <taxon>Oomycota</taxon>
        <taxon>Peronosporomycetes</taxon>
        <taxon>Peronosporales</taxon>
        <taxon>Peronosporaceae</taxon>
        <taxon>Phytophthora</taxon>
    </lineage>
</organism>
<comment type="caution">
    <text evidence="2">The sequence shown here is derived from an EMBL/GenBank/DDBJ whole genome shotgun (WGS) entry which is preliminary data.</text>
</comment>
<protein>
    <submittedName>
        <fullName evidence="2">Uncharacterized protein</fullName>
    </submittedName>
</protein>
<accession>A0A8J5IP17</accession>
<evidence type="ECO:0000313" key="2">
    <source>
        <dbReference type="EMBL" id="KAG6970848.1"/>
    </source>
</evidence>
<reference evidence="2" key="1">
    <citation type="submission" date="2021-01" db="EMBL/GenBank/DDBJ databases">
        <title>Phytophthora aleatoria, a newly-described species from Pinus radiata is distinct from Phytophthora cactorum isolates based on comparative genomics.</title>
        <authorList>
            <person name="Mcdougal R."/>
            <person name="Panda P."/>
            <person name="Williams N."/>
            <person name="Studholme D.J."/>
        </authorList>
    </citation>
    <scope>NUCLEOTIDE SEQUENCE</scope>
    <source>
        <strain evidence="2">NZFS 4037</strain>
    </source>
</reference>
<feature type="region of interest" description="Disordered" evidence="1">
    <location>
        <begin position="104"/>
        <end position="131"/>
    </location>
</feature>
<keyword evidence="3" id="KW-1185">Reference proteome</keyword>